<proteinExistence type="predicted"/>
<dbReference type="Proteomes" id="UP000580250">
    <property type="component" value="Unassembled WGS sequence"/>
</dbReference>
<accession>A0A6V7VCZ0</accession>
<comment type="caution">
    <text evidence="1">The sequence shown here is derived from an EMBL/GenBank/DDBJ whole genome shotgun (WGS) entry which is preliminary data.</text>
</comment>
<gene>
    <name evidence="1" type="ORF">MENT_LOCUS24310</name>
</gene>
<sequence>MITDNHPGFDLHEFIIEHGNQTIFERLGLEMTFNNEPFETTSTKLMELIDYYNGQFEPKIIEMRLINWIQTKEYGVYKNHLIYANLLKDGDPECYTNEDLAKQAIANLR</sequence>
<reference evidence="1 2" key="1">
    <citation type="submission" date="2020-08" db="EMBL/GenBank/DDBJ databases">
        <authorList>
            <person name="Koutsovoulos G."/>
            <person name="Danchin GJ E."/>
        </authorList>
    </citation>
    <scope>NUCLEOTIDE SEQUENCE [LARGE SCALE GENOMIC DNA]</scope>
</reference>
<organism evidence="1 2">
    <name type="scientific">Meloidogyne enterolobii</name>
    <name type="common">Root-knot nematode worm</name>
    <name type="synonym">Meloidogyne mayaguensis</name>
    <dbReference type="NCBI Taxonomy" id="390850"/>
    <lineage>
        <taxon>Eukaryota</taxon>
        <taxon>Metazoa</taxon>
        <taxon>Ecdysozoa</taxon>
        <taxon>Nematoda</taxon>
        <taxon>Chromadorea</taxon>
        <taxon>Rhabditida</taxon>
        <taxon>Tylenchina</taxon>
        <taxon>Tylenchomorpha</taxon>
        <taxon>Tylenchoidea</taxon>
        <taxon>Meloidogynidae</taxon>
        <taxon>Meloidogyninae</taxon>
        <taxon>Meloidogyne</taxon>
    </lineage>
</organism>
<protein>
    <submittedName>
        <fullName evidence="1">Uncharacterized protein</fullName>
    </submittedName>
</protein>
<name>A0A6V7VCZ0_MELEN</name>
<dbReference type="EMBL" id="CAJEWN010000205">
    <property type="protein sequence ID" value="CAD2172743.1"/>
    <property type="molecule type" value="Genomic_DNA"/>
</dbReference>
<evidence type="ECO:0000313" key="1">
    <source>
        <dbReference type="EMBL" id="CAD2172743.1"/>
    </source>
</evidence>
<dbReference type="AlphaFoldDB" id="A0A6V7VCZ0"/>
<evidence type="ECO:0000313" key="2">
    <source>
        <dbReference type="Proteomes" id="UP000580250"/>
    </source>
</evidence>